<dbReference type="RefSeq" id="WP_115993168.1">
    <property type="nucleotide sequence ID" value="NZ_QRDY01000006.1"/>
</dbReference>
<evidence type="ECO:0000313" key="1">
    <source>
        <dbReference type="EMBL" id="RED60463.1"/>
    </source>
</evidence>
<accession>A0A3D9IFA0</accession>
<proteinExistence type="predicted"/>
<dbReference type="OrthoDB" id="2449131at2"/>
<dbReference type="Proteomes" id="UP000256869">
    <property type="component" value="Unassembled WGS sequence"/>
</dbReference>
<dbReference type="AlphaFoldDB" id="A0A3D9IFA0"/>
<gene>
    <name evidence="1" type="ORF">DFP95_106255</name>
</gene>
<reference evidence="1 2" key="1">
    <citation type="submission" date="2018-07" db="EMBL/GenBank/DDBJ databases">
        <title>Genomic Encyclopedia of Type Strains, Phase III (KMG-III): the genomes of soil and plant-associated and newly described type strains.</title>
        <authorList>
            <person name="Whitman W."/>
        </authorList>
    </citation>
    <scope>NUCLEOTIDE SEQUENCE [LARGE SCALE GENOMIC DNA]</scope>
    <source>
        <strain evidence="1 2">CECT 8236</strain>
    </source>
</reference>
<dbReference type="PROSITE" id="PS51257">
    <property type="entry name" value="PROKAR_LIPOPROTEIN"/>
    <property type="match status" value="1"/>
</dbReference>
<name>A0A3D9IFA0_9BACL</name>
<keyword evidence="2" id="KW-1185">Reference proteome</keyword>
<comment type="caution">
    <text evidence="1">The sequence shown here is derived from an EMBL/GenBank/DDBJ whole genome shotgun (WGS) entry which is preliminary data.</text>
</comment>
<dbReference type="EMBL" id="QRDY01000006">
    <property type="protein sequence ID" value="RED60463.1"/>
    <property type="molecule type" value="Genomic_DNA"/>
</dbReference>
<protein>
    <submittedName>
        <fullName evidence="1">Uncharacterized protein</fullName>
    </submittedName>
</protein>
<evidence type="ECO:0000313" key="2">
    <source>
        <dbReference type="Proteomes" id="UP000256869"/>
    </source>
</evidence>
<sequence>MIYRTISKAIALGTLGLMLFTLTGCLYPDDQTPGGQASAREAVLTVQDSVDRYQKQTDLLPIQNANESVPQYEKYKVDFGKLKRMGYISQVPAAAFESGGSYQFLVIDEETKPLVKLLDLVVYQKVNDVQKKVDDYRTAHGNVNPFAEEIYPGFSAVDFDKLGMDSPEIQSVFSRQFLTLMTDRQGRVFVDYGIDIATALKKAEVQPKPSDDLRRVLIEASYYVPARSPVYRLVNGEPQAVAS</sequence>
<organism evidence="1 2">
    <name type="scientific">Cohnella lupini</name>
    <dbReference type="NCBI Taxonomy" id="1294267"/>
    <lineage>
        <taxon>Bacteria</taxon>
        <taxon>Bacillati</taxon>
        <taxon>Bacillota</taxon>
        <taxon>Bacilli</taxon>
        <taxon>Bacillales</taxon>
        <taxon>Paenibacillaceae</taxon>
        <taxon>Cohnella</taxon>
    </lineage>
</organism>